<dbReference type="InterPro" id="IPR007452">
    <property type="entry name" value="TamB_C"/>
</dbReference>
<reference evidence="6" key="1">
    <citation type="journal article" date="2012" name="PLoS ONE">
        <title>Gene sets for utilization of primary and secondary nutrition supplies in the distal gut of endangered iberian lynx.</title>
        <authorList>
            <person name="Alcaide M."/>
            <person name="Messina E."/>
            <person name="Richter M."/>
            <person name="Bargiela R."/>
            <person name="Peplies J."/>
            <person name="Huws S.A."/>
            <person name="Newbold C.J."/>
            <person name="Golyshin P.N."/>
            <person name="Simon M.A."/>
            <person name="Lopez G."/>
            <person name="Yakimov M.M."/>
            <person name="Ferrer M."/>
        </authorList>
    </citation>
    <scope>NUCLEOTIDE SEQUENCE</scope>
</reference>
<keyword evidence="4" id="KW-0472">Membrane</keyword>
<keyword evidence="2" id="KW-0812">Transmembrane</keyword>
<accession>J9G648</accession>
<dbReference type="GO" id="GO:0009306">
    <property type="term" value="P:protein secretion"/>
    <property type="evidence" value="ECO:0007669"/>
    <property type="project" value="InterPro"/>
</dbReference>
<comment type="subcellular location">
    <subcellularLocation>
        <location evidence="1">Membrane</location>
        <topology evidence="1">Single-pass membrane protein</topology>
    </subcellularLocation>
</comment>
<evidence type="ECO:0000256" key="3">
    <source>
        <dbReference type="ARBA" id="ARBA00022989"/>
    </source>
</evidence>
<dbReference type="Pfam" id="PF04357">
    <property type="entry name" value="TamB"/>
    <property type="match status" value="1"/>
</dbReference>
<name>J9G648_9ZZZZ</name>
<dbReference type="PANTHER" id="PTHR36985">
    <property type="entry name" value="TRANSLOCATION AND ASSEMBLY MODULE SUBUNIT TAMB"/>
    <property type="match status" value="1"/>
</dbReference>
<dbReference type="EMBL" id="AMCI01004852">
    <property type="protein sequence ID" value="EJW97267.1"/>
    <property type="molecule type" value="Genomic_DNA"/>
</dbReference>
<evidence type="ECO:0000256" key="1">
    <source>
        <dbReference type="ARBA" id="ARBA00004167"/>
    </source>
</evidence>
<gene>
    <name evidence="6" type="ORF">EVA_14627</name>
</gene>
<evidence type="ECO:0000256" key="4">
    <source>
        <dbReference type="ARBA" id="ARBA00023136"/>
    </source>
</evidence>
<proteinExistence type="predicted"/>
<sequence>MSFASANDVLYGEGKIDAVLGKEKIEVKLRSELPGINLTNILEMKDTLQVGASFAIDAYTNRDFTAYGLGGGLQNVRFITADKGIPSKDLLFKFDTSADTTRMWTSAGDLQMRLAASDAIGDVLEHVQVFAEALQQQLAEKKLNQNALKGIMPVMDFHLQAGNDNPLANLMRDMNYTYRSMTFDLNASPEVGVVGDFRLGAFHMGHLLLDTLSVQLKQDTTGLVANGWVKNYTRRNPDKFESTLDAYLLNSGVGVELRFKDKQDRTGIHLGVRADLYPDGAKVILFPEHPVIAYRKFTVNRNNYIFLGNDSTVSADVDLLADDGTGLRIYGLPNDSVNDLTLSLNRVNLAELSEVLPYLPKLSGLLSSDFHVVDDHNTLSAAGSVEVEKLVFEGAPLGNIGMETVYMPGNANEHYAQAFLTSEGTEVMSVSGLYTADEKGGFEGTAELLDFPLDLLNGFLSGTDVAMSGKGRGTLNVKGGVGDPLINGEVSFDEAHLYSDVYGFDFRMDETPVRFKNNQMVLKNFALHSKQSNNPLVLNGNLDMRKLSDIRMDFSMRARNFELINTKKKPQSLVFGKVYANFDGSLKGSADDISVRGNLEVLDRTDMTYILKDSPLTVDDRLHDLVQFVSFTDSVEFVEEEMPMGSFNMTLGIAISDAALFHCNLSEDGQNYIDLEGGGDLTLRLTQQGDMRLTGRFTATSGEMKYSLPVIPLKTFNLEAGSYVDFKGDVMNPTLNIIAKERVRATVTENDQPRSVAFDVGVTITQPLAQMGLEFTIDAPEDLAVQNQLLSMTKAERGKVAVAMLATGMYLTEESMSSSGSGFKTSNALTAFLQSEIQNIAGNALKTIDLSIGMENNTSAVGTTTTDYSFQFAKRFWGNRISVIIGGKVSTGADAENSAESFIDNIAVEYRLDKSASRYVRVFYDRSSQDPLEGQLIKTGAGIVLRRKSDKLGDLFIFRNRKSEKKSEKKTGK</sequence>
<evidence type="ECO:0000313" key="6">
    <source>
        <dbReference type="EMBL" id="EJW97267.1"/>
    </source>
</evidence>
<feature type="domain" description="Translocation and assembly module TamB C-terminal" evidence="5">
    <location>
        <begin position="531"/>
        <end position="925"/>
    </location>
</feature>
<dbReference type="GO" id="GO:0005886">
    <property type="term" value="C:plasma membrane"/>
    <property type="evidence" value="ECO:0007669"/>
    <property type="project" value="InterPro"/>
</dbReference>
<keyword evidence="3" id="KW-1133">Transmembrane helix</keyword>
<evidence type="ECO:0000256" key="2">
    <source>
        <dbReference type="ARBA" id="ARBA00022692"/>
    </source>
</evidence>
<dbReference type="AlphaFoldDB" id="J9G648"/>
<evidence type="ECO:0000259" key="5">
    <source>
        <dbReference type="Pfam" id="PF04357"/>
    </source>
</evidence>
<organism evidence="6">
    <name type="scientific">gut metagenome</name>
    <dbReference type="NCBI Taxonomy" id="749906"/>
    <lineage>
        <taxon>unclassified sequences</taxon>
        <taxon>metagenomes</taxon>
        <taxon>organismal metagenomes</taxon>
    </lineage>
</organism>
<protein>
    <submittedName>
        <fullName evidence="6">Protein containing DUF490</fullName>
    </submittedName>
</protein>
<dbReference type="PANTHER" id="PTHR36985:SF1">
    <property type="entry name" value="TRANSLOCATION AND ASSEMBLY MODULE SUBUNIT TAMB"/>
    <property type="match status" value="1"/>
</dbReference>
<comment type="caution">
    <text evidence="6">The sequence shown here is derived from an EMBL/GenBank/DDBJ whole genome shotgun (WGS) entry which is preliminary data.</text>
</comment>